<feature type="compositionally biased region" description="Basic and acidic residues" evidence="1">
    <location>
        <begin position="1035"/>
        <end position="1044"/>
    </location>
</feature>
<dbReference type="PANTHER" id="PTHR33487">
    <property type="entry name" value="CILIA- AND FLAGELLA-ASSOCIATED PROTEIN 54"/>
    <property type="match status" value="1"/>
</dbReference>
<accession>A0AAJ7U4T2</accession>
<dbReference type="CTD" id="144535"/>
<evidence type="ECO:0000313" key="2">
    <source>
        <dbReference type="Proteomes" id="UP001318040"/>
    </source>
</evidence>
<reference evidence="3" key="1">
    <citation type="submission" date="2025-08" db="UniProtKB">
        <authorList>
            <consortium name="RefSeq"/>
        </authorList>
    </citation>
    <scope>IDENTIFICATION</scope>
    <source>
        <tissue evidence="3">Sperm</tissue>
    </source>
</reference>
<feature type="compositionally biased region" description="Acidic residues" evidence="1">
    <location>
        <begin position="1335"/>
        <end position="1348"/>
    </location>
</feature>
<feature type="compositionally biased region" description="Low complexity" evidence="1">
    <location>
        <begin position="1945"/>
        <end position="1957"/>
    </location>
</feature>
<dbReference type="Pfam" id="PF14858">
    <property type="entry name" value="CFAP54_N"/>
    <property type="match status" value="1"/>
</dbReference>
<organism evidence="2 3">
    <name type="scientific">Petromyzon marinus</name>
    <name type="common">Sea lamprey</name>
    <dbReference type="NCBI Taxonomy" id="7757"/>
    <lineage>
        <taxon>Eukaryota</taxon>
        <taxon>Metazoa</taxon>
        <taxon>Chordata</taxon>
        <taxon>Craniata</taxon>
        <taxon>Vertebrata</taxon>
        <taxon>Cyclostomata</taxon>
        <taxon>Hyperoartia</taxon>
        <taxon>Petromyzontiformes</taxon>
        <taxon>Petromyzontidae</taxon>
        <taxon>Petromyzon</taxon>
    </lineage>
</organism>
<feature type="compositionally biased region" description="Low complexity" evidence="1">
    <location>
        <begin position="1204"/>
        <end position="1214"/>
    </location>
</feature>
<proteinExistence type="predicted"/>
<feature type="region of interest" description="Disordered" evidence="1">
    <location>
        <begin position="1138"/>
        <end position="1233"/>
    </location>
</feature>
<feature type="compositionally biased region" description="Acidic residues" evidence="1">
    <location>
        <begin position="1176"/>
        <end position="1194"/>
    </location>
</feature>
<dbReference type="KEGG" id="pmrn:116952772"/>
<gene>
    <name evidence="3" type="primary">LOC116952772</name>
</gene>
<feature type="region of interest" description="Disordered" evidence="1">
    <location>
        <begin position="1942"/>
        <end position="1968"/>
    </location>
</feature>
<sequence>MVAVLDALSHRAAEECAPHALAGSPAAAFDHDSAEVFAELFFAGAEIIAGGGGNSERRGAILSSNVLAGIRDGQSLMALAVAGEDGVTEEATVRFLKLAFMCERWDIFEGLISPTLGYLQTKSTTGRGELHQTLELLQTLEPLLSGRRTKHAGLTSAMDSSMDEQTLANGARLKSAWSLDELLTAVEKLSAATESLHATADLTSKAVQEERSLLTDASAQLWHGCKAALSRMQMRGANDSARHRAKTDSLTKLCRALCLLHGAMCVLGVAQKDLLSLVEASLRLSALLQSSAEQTLRHASAQASSEADRSASSQRSLETDMLTSYREQLWLAFVALSRALDEVGVARGLTRPRGGSAITSSMDPSRGDAEGSEPGVESNTHTALEEDLHLEMLWERHRVALKLLHLQQPTSKADGGQLKKPGRSCRECIPKQPGTDISLTEEGVLATIGRNPLSKAAFIMQKALLEASAPAKAPSEVAKMLEGAAGLIRKAEMEKSGFHLLGRTPRGEGAAPPPPLLLRCGERGAVFAPVPFSGSPQVVWYRLFGRTATGHNVKVRLSDYHLQGTGEEVLAGEGCLLRAEGLQPNEKYVFAVAAYARDGSLVGGTIGETTRPILASCPLPTLLAWAYLAQVAFQTRCFAIARSACTLLWDHFVSSPESESDSEDSVKRWRLREEAVSGASPILLRLFVSSVFISCDMTMGGASVSPEKRVPLQWQITRLEECARVLVALELCHHHLDEPTLTLQAGATCHELLAPFMYHGVTSRAAAKVLWLCLDMIKAVPSSVRVRKQAGFSESLQHMVAKMSNYLAKAHCEWDEPDVAGDALELGKRLLREDLDGLALPSSLEMPRATDRQDVGSSTLLESSIGKRLTIKKQQAPKEERNFTAELNALEAYALKISKQDVKADLTGLEDPMVLHSCIAKLPLKMAHKEVMKFHRHPRFLEFFVHLLNRALSEDAVELAVEWGEDIQLWLIRRNELILGLKPELEKMTGLIRVGTDDPRKQTSIIADYHKSLEPQLTSRSTVAPKKSVPGKLQRQRESKKQQEKKALEQLTEALTSFVRPLIRRQRLRQVCTKECLWRSRFNQLLGWCHLTLFLRKHEWVQRHNTPGLWSDGALDSNVFSLEASGVVVAMPEIPATARDGAKETEVSRAVMAQKSASSQRRVLAMMKVAGSNGGSDDEHDDDDDDDDDDDCDGGGDGGGSGRSGTSSADSSYGEARSKRTRRSAGKDGDPGASLVELTERLTAACTYLRKAVVLAHRGGHRSLLWDVSRSLLDCVRSSHEPQRLEGDDGGGGGGAGHVPARTQREVVWFPLFLAADSMLDRVTWTQGRPKDNTVDEEQDYDDDDGDGGLEGGDAERTAMMDLRSLVLRALETLHRQRKWEHLAHLALRFNDLTRNRHAEQVTPLLVHAQWRLLERVRDSGGPEPPQPHLLLAEQQGGQKRTSQNFVGKQPIVATMSRDSIEPGMLIDPAGRNLYAGGLRARQLACVPLHVDDTLRRFRESLSRRPYAHRALAHCRRLLALFLASALGGAGGAVAARRGEGRTSVRASGLTVAFRLPAAHSHDPSPPDLASRHFSSAEDVEWPPLSRTQINIVISAYTKTAELLESDKQQRLRAHALHELGNLHYHSGNTRAAFTCWSQALDAALGISDCLGSWSDAVARAAGKEASGDASSVLLRLGGVRGCLLAAVLASKIAQFILTADFAVRIRCSVLSSMLFKAIFRASLPHPKADVDYARYEVDGGQGSPVPGVEPLTPSPTPSGGSLDVGTIVSCLSFLARHLHRAGLLLPVLPLLALYQHLVCSICRDVQRSVEGRLLKVNVLTDLALFGDASREMCTVLLGEKLPLPVFPGFRATDSKPAAAAVVASMQLDTSKAILTDGNLQAVELLLTQPLSPALESALGPRLCHRVSLTRARLLVRLAAALGGLPPPRAALYGLFTPPRETGSESDLSSDSSSELSARTRPSSRGSAAGDEELVWQLVAHKDQLTPEVVKGILLLEAEAVLGSVDRALVAARHGIGDRRSLRPSQLEEAVLVHLEAARVALERHWAPVSAARAISAMKLLQEARALGAETAIEVGGWRLRDQERDVEARGRLDLRLWLECRLMVATALTQWQPDPAAGLGDADARRFCKEGLAESEACGDVETQAEFMSLSALLDFHECRPIAGIRNTLQAILELLDRPAEMLSQRAHLLLAEVTTRLADLACAADEGPEMELRQQDHAVEKDGNDLPKLNAPDGGSLPFMAESLSLCLKAEQIVLSQVRELGFVGDISNSYLPHVNMLAKIKLRIGCFQAVELSQALAPQGGDGSEWLRALHTLDSALRLCHSASTQDRDLAAEILLQRGNVECRIALGGHCDPRTAVRTLLKSVDVSQGASHQLWIMRQAYLEAALLFCRLSKKTRASEAHTEQDAVAVKGKMDPAKQPNKSKVVVRGRSQALVERGLSVSERYSLLAWIATRAATQVGECCLAWGRLLSDQSGDVLGREVALHLPEFMLLDLVASHSLAASDAAEPTLGFRDETVSRCRSRAATLTWAQVLRYRGAIVRRTDLASQLDYFPGRRRAAIGGCLVRSPLDLGSCRLFLRSGAVHRFLAERLTAYAAGPCHVPPAPQQLLHTPPHAPSAASQELADALAKADSLTGLVIMQPLTPPAVQGGEGASETDPAFGAKSKELCLQWHQPLLEPLRPTKEVILLTASNTRPFRVIDVRTCGSADASCNCRPVLLSRLNALSPRLASLRSQVSLLAADEPSSSPHPPALPLPVPPGHGSTVGERQKPVAARLKAAAGADGANLGTVKLQDLARERAAEIRCLLGSHVDAEPLSEIPFDLSHNALRSLEATFSPASGFRVTEGRLHDWLGKLLSQMPNGLRQ</sequence>
<dbReference type="Proteomes" id="UP001318040">
    <property type="component" value="Chromosome 48"/>
</dbReference>
<feature type="region of interest" description="Disordered" evidence="1">
    <location>
        <begin position="1020"/>
        <end position="1044"/>
    </location>
</feature>
<dbReference type="InterPro" id="IPR027912">
    <property type="entry name" value="CFAP54"/>
</dbReference>
<feature type="compositionally biased region" description="Pro residues" evidence="1">
    <location>
        <begin position="2748"/>
        <end position="2760"/>
    </location>
</feature>
<feature type="region of interest" description="Disordered" evidence="1">
    <location>
        <begin position="351"/>
        <end position="379"/>
    </location>
</feature>
<evidence type="ECO:0000313" key="3">
    <source>
        <dbReference type="RefSeq" id="XP_032828287.1"/>
    </source>
</evidence>
<name>A0AAJ7U4T2_PETMA</name>
<feature type="region of interest" description="Disordered" evidence="1">
    <location>
        <begin position="2741"/>
        <end position="2767"/>
    </location>
</feature>
<keyword evidence="2" id="KW-1185">Reference proteome</keyword>
<feature type="region of interest" description="Disordered" evidence="1">
    <location>
        <begin position="1328"/>
        <end position="1354"/>
    </location>
</feature>
<dbReference type="PANTHER" id="PTHR33487:SF1">
    <property type="entry name" value="CILIA- AND FLAGELLA-ASSOCIATED PROTEIN 54"/>
    <property type="match status" value="1"/>
</dbReference>
<evidence type="ECO:0000256" key="1">
    <source>
        <dbReference type="SAM" id="MobiDB-lite"/>
    </source>
</evidence>
<dbReference type="GO" id="GO:0060271">
    <property type="term" value="P:cilium assembly"/>
    <property type="evidence" value="ECO:0007669"/>
    <property type="project" value="TreeGrafter"/>
</dbReference>
<protein>
    <submittedName>
        <fullName evidence="3">Cilia- and flagella-associated protein 54-like</fullName>
    </submittedName>
</protein>
<dbReference type="RefSeq" id="XP_032828287.1">
    <property type="nucleotide sequence ID" value="XM_032972396.1"/>
</dbReference>